<keyword evidence="1" id="KW-0732">Signal</keyword>
<accession>A0AAN6N5B7</accession>
<proteinExistence type="predicted"/>
<dbReference type="PROSITE" id="PS51257">
    <property type="entry name" value="PROKAR_LIPOPROTEIN"/>
    <property type="match status" value="1"/>
</dbReference>
<feature type="chain" id="PRO_5042852418" description="Secreted protein" evidence="1">
    <location>
        <begin position="21"/>
        <end position="142"/>
    </location>
</feature>
<organism evidence="2 3">
    <name type="scientific">Diplogelasinospora grovesii</name>
    <dbReference type="NCBI Taxonomy" id="303347"/>
    <lineage>
        <taxon>Eukaryota</taxon>
        <taxon>Fungi</taxon>
        <taxon>Dikarya</taxon>
        <taxon>Ascomycota</taxon>
        <taxon>Pezizomycotina</taxon>
        <taxon>Sordariomycetes</taxon>
        <taxon>Sordariomycetidae</taxon>
        <taxon>Sordariales</taxon>
        <taxon>Diplogelasinosporaceae</taxon>
        <taxon>Diplogelasinospora</taxon>
    </lineage>
</organism>
<dbReference type="Proteomes" id="UP001303473">
    <property type="component" value="Unassembled WGS sequence"/>
</dbReference>
<evidence type="ECO:0000256" key="1">
    <source>
        <dbReference type="SAM" id="SignalP"/>
    </source>
</evidence>
<dbReference type="EMBL" id="MU853838">
    <property type="protein sequence ID" value="KAK3938048.1"/>
    <property type="molecule type" value="Genomic_DNA"/>
</dbReference>
<sequence length="142" mass="15313">MVRGALLSLAVACACLPSRTYHRGRRALEDSRQHSCAYHVSASLAPEPLTLPSAFLVRPTRVTSQPSLCGRLIACDGLCLVRRAGRHWKARVPSDTCSMALFGGILCPRARIARIGRMGNAVDGGGMCPHCQACHTHRPRPS</sequence>
<evidence type="ECO:0000313" key="2">
    <source>
        <dbReference type="EMBL" id="KAK3938048.1"/>
    </source>
</evidence>
<dbReference type="AlphaFoldDB" id="A0AAN6N5B7"/>
<name>A0AAN6N5B7_9PEZI</name>
<gene>
    <name evidence="2" type="ORF">QBC46DRAFT_391027</name>
</gene>
<protein>
    <recommendedName>
        <fullName evidence="4">Secreted protein</fullName>
    </recommendedName>
</protein>
<evidence type="ECO:0000313" key="3">
    <source>
        <dbReference type="Proteomes" id="UP001303473"/>
    </source>
</evidence>
<comment type="caution">
    <text evidence="2">The sequence shown here is derived from an EMBL/GenBank/DDBJ whole genome shotgun (WGS) entry which is preliminary data.</text>
</comment>
<feature type="signal peptide" evidence="1">
    <location>
        <begin position="1"/>
        <end position="20"/>
    </location>
</feature>
<evidence type="ECO:0008006" key="4">
    <source>
        <dbReference type="Google" id="ProtNLM"/>
    </source>
</evidence>
<reference evidence="3" key="1">
    <citation type="journal article" date="2023" name="Mol. Phylogenet. Evol.">
        <title>Genome-scale phylogeny and comparative genomics of the fungal order Sordariales.</title>
        <authorList>
            <person name="Hensen N."/>
            <person name="Bonometti L."/>
            <person name="Westerberg I."/>
            <person name="Brannstrom I.O."/>
            <person name="Guillou S."/>
            <person name="Cros-Aarteil S."/>
            <person name="Calhoun S."/>
            <person name="Haridas S."/>
            <person name="Kuo A."/>
            <person name="Mondo S."/>
            <person name="Pangilinan J."/>
            <person name="Riley R."/>
            <person name="LaButti K."/>
            <person name="Andreopoulos B."/>
            <person name="Lipzen A."/>
            <person name="Chen C."/>
            <person name="Yan M."/>
            <person name="Daum C."/>
            <person name="Ng V."/>
            <person name="Clum A."/>
            <person name="Steindorff A."/>
            <person name="Ohm R.A."/>
            <person name="Martin F."/>
            <person name="Silar P."/>
            <person name="Natvig D.O."/>
            <person name="Lalanne C."/>
            <person name="Gautier V."/>
            <person name="Ament-Velasquez S.L."/>
            <person name="Kruys A."/>
            <person name="Hutchinson M.I."/>
            <person name="Powell A.J."/>
            <person name="Barry K."/>
            <person name="Miller A.N."/>
            <person name="Grigoriev I.V."/>
            <person name="Debuchy R."/>
            <person name="Gladieux P."/>
            <person name="Hiltunen Thoren M."/>
            <person name="Johannesson H."/>
        </authorList>
    </citation>
    <scope>NUCLEOTIDE SEQUENCE [LARGE SCALE GENOMIC DNA]</scope>
    <source>
        <strain evidence="3">CBS 340.73</strain>
    </source>
</reference>
<keyword evidence="3" id="KW-1185">Reference proteome</keyword>